<dbReference type="GO" id="GO:0008253">
    <property type="term" value="F:5'-nucleotidase activity"/>
    <property type="evidence" value="ECO:0007669"/>
    <property type="project" value="UniProtKB-EC"/>
</dbReference>
<comment type="catalytic activity">
    <reaction evidence="1">
        <text>a ribonucleoside 5'-phosphate + H2O = a ribonucleoside + phosphate</text>
        <dbReference type="Rhea" id="RHEA:12484"/>
        <dbReference type="ChEBI" id="CHEBI:15377"/>
        <dbReference type="ChEBI" id="CHEBI:18254"/>
        <dbReference type="ChEBI" id="CHEBI:43474"/>
        <dbReference type="ChEBI" id="CHEBI:58043"/>
        <dbReference type="EC" id="3.1.3.5"/>
    </reaction>
</comment>
<dbReference type="Proteomes" id="UP000663836">
    <property type="component" value="Unassembled WGS sequence"/>
</dbReference>
<gene>
    <name evidence="3" type="ORF">JBS370_LOCUS39001</name>
</gene>
<dbReference type="GO" id="GO:0009166">
    <property type="term" value="P:nucleotide catabolic process"/>
    <property type="evidence" value="ECO:0007669"/>
    <property type="project" value="InterPro"/>
</dbReference>
<dbReference type="Gene3D" id="3.60.21.10">
    <property type="match status" value="1"/>
</dbReference>
<sequence>MISYILFLSIILVYLLILTIVYASFYRNANISSNTFAVTNGIICYPIRLPNDGRCVQWIFLQMNDVYELLPLDKGCKGGLARVAYIRQSLKQENSNTYTILAGDFLSPSVLGFLTVNGTIFNEKQIIATINTLGVDFVTFGNHEFDLS</sequence>
<dbReference type="EMBL" id="CAJOBD010024262">
    <property type="protein sequence ID" value="CAF4258983.1"/>
    <property type="molecule type" value="Genomic_DNA"/>
</dbReference>
<dbReference type="EC" id="3.1.3.5" evidence="2"/>
<evidence type="ECO:0000256" key="2">
    <source>
        <dbReference type="ARBA" id="ARBA00012643"/>
    </source>
</evidence>
<dbReference type="SUPFAM" id="SSF56300">
    <property type="entry name" value="Metallo-dependent phosphatases"/>
    <property type="match status" value="1"/>
</dbReference>
<dbReference type="GO" id="GO:0008768">
    <property type="term" value="F:UDP-sugar diphosphatase activity"/>
    <property type="evidence" value="ECO:0007669"/>
    <property type="project" value="TreeGrafter"/>
</dbReference>
<proteinExistence type="predicted"/>
<organism evidence="3 4">
    <name type="scientific">Rotaria sordida</name>
    <dbReference type="NCBI Taxonomy" id="392033"/>
    <lineage>
        <taxon>Eukaryota</taxon>
        <taxon>Metazoa</taxon>
        <taxon>Spiralia</taxon>
        <taxon>Gnathifera</taxon>
        <taxon>Rotifera</taxon>
        <taxon>Eurotatoria</taxon>
        <taxon>Bdelloidea</taxon>
        <taxon>Philodinida</taxon>
        <taxon>Philodinidae</taxon>
        <taxon>Rotaria</taxon>
    </lineage>
</organism>
<comment type="caution">
    <text evidence="3">The sequence shown here is derived from an EMBL/GenBank/DDBJ whole genome shotgun (WGS) entry which is preliminary data.</text>
</comment>
<protein>
    <recommendedName>
        <fullName evidence="2">5'-nucleotidase</fullName>
        <ecNumber evidence="2">3.1.3.5</ecNumber>
    </recommendedName>
</protein>
<dbReference type="PANTHER" id="PTHR11575">
    <property type="entry name" value="5'-NUCLEOTIDASE-RELATED"/>
    <property type="match status" value="1"/>
</dbReference>
<evidence type="ECO:0000256" key="1">
    <source>
        <dbReference type="ARBA" id="ARBA00000815"/>
    </source>
</evidence>
<dbReference type="AlphaFoldDB" id="A0A820F8H0"/>
<dbReference type="PANTHER" id="PTHR11575:SF24">
    <property type="entry name" value="5'-NUCLEOTIDASE"/>
    <property type="match status" value="1"/>
</dbReference>
<reference evidence="3" key="1">
    <citation type="submission" date="2021-02" db="EMBL/GenBank/DDBJ databases">
        <authorList>
            <person name="Nowell W R."/>
        </authorList>
    </citation>
    <scope>NUCLEOTIDE SEQUENCE</scope>
</reference>
<evidence type="ECO:0000313" key="3">
    <source>
        <dbReference type="EMBL" id="CAF4258983.1"/>
    </source>
</evidence>
<dbReference type="InterPro" id="IPR029052">
    <property type="entry name" value="Metallo-depent_PP-like"/>
</dbReference>
<evidence type="ECO:0000313" key="4">
    <source>
        <dbReference type="Proteomes" id="UP000663836"/>
    </source>
</evidence>
<dbReference type="InterPro" id="IPR006179">
    <property type="entry name" value="5_nucleotidase/apyrase"/>
</dbReference>
<accession>A0A820F8H0</accession>
<name>A0A820F8H0_9BILA</name>